<dbReference type="PANTHER" id="PTHR33392:SF6">
    <property type="entry name" value="POLYISOPRENYL-TEICHOIC ACID--PEPTIDOGLYCAN TEICHOIC ACID TRANSFERASE TAGU"/>
    <property type="match status" value="1"/>
</dbReference>
<keyword evidence="3" id="KW-1133">Transmembrane helix</keyword>
<feature type="compositionally biased region" description="Low complexity" evidence="2">
    <location>
        <begin position="406"/>
        <end position="436"/>
    </location>
</feature>
<feature type="transmembrane region" description="Helical" evidence="3">
    <location>
        <begin position="21"/>
        <end position="45"/>
    </location>
</feature>
<keyword evidence="3" id="KW-0812">Transmembrane</keyword>
<keyword evidence="6" id="KW-1185">Reference proteome</keyword>
<dbReference type="NCBIfam" id="TIGR00350">
    <property type="entry name" value="lytR_cpsA_psr"/>
    <property type="match status" value="1"/>
</dbReference>
<dbReference type="Proteomes" id="UP001305815">
    <property type="component" value="Chromosome"/>
</dbReference>
<feature type="region of interest" description="Disordered" evidence="2">
    <location>
        <begin position="351"/>
        <end position="447"/>
    </location>
</feature>
<evidence type="ECO:0000259" key="4">
    <source>
        <dbReference type="Pfam" id="PF03816"/>
    </source>
</evidence>
<evidence type="ECO:0000256" key="1">
    <source>
        <dbReference type="ARBA" id="ARBA00006068"/>
    </source>
</evidence>
<dbReference type="RefSeq" id="WP_316266727.1">
    <property type="nucleotide sequence ID" value="NZ_AP027742.1"/>
</dbReference>
<gene>
    <name evidence="5" type="ORF">Lac1_12550</name>
</gene>
<dbReference type="InterPro" id="IPR050922">
    <property type="entry name" value="LytR/CpsA/Psr_CW_biosynth"/>
</dbReference>
<dbReference type="InterPro" id="IPR004474">
    <property type="entry name" value="LytR_CpsA_psr"/>
</dbReference>
<reference evidence="6" key="1">
    <citation type="journal article" date="2023" name="Int. J. Syst. Evol. Microbiol.">
        <title>Claveliimonas bilis gen. nov., sp. nov., deoxycholic acid-producing bacteria isolated from human faeces, and reclassification of Sellimonas monacensis Zenner et al. 2021 as Claveliimonas monacensis comb. nov.</title>
        <authorList>
            <person name="Hisatomi A."/>
            <person name="Kastawa N.W.E.P.G."/>
            <person name="Song I."/>
            <person name="Ohkuma M."/>
            <person name="Fukiya S."/>
            <person name="Sakamoto M."/>
        </authorList>
    </citation>
    <scope>NUCLEOTIDE SEQUENCE [LARGE SCALE GENOMIC DNA]</scope>
    <source>
        <strain evidence="6">12BBH14</strain>
    </source>
</reference>
<protein>
    <submittedName>
        <fullName evidence="5">LytR family transcriptional regulator</fullName>
    </submittedName>
</protein>
<proteinExistence type="inferred from homology"/>
<feature type="compositionally biased region" description="Acidic residues" evidence="2">
    <location>
        <begin position="363"/>
        <end position="376"/>
    </location>
</feature>
<feature type="compositionally biased region" description="Gly residues" evidence="2">
    <location>
        <begin position="437"/>
        <end position="447"/>
    </location>
</feature>
<dbReference type="Pfam" id="PF03816">
    <property type="entry name" value="LytR_cpsA_psr"/>
    <property type="match status" value="1"/>
</dbReference>
<dbReference type="EMBL" id="AP027742">
    <property type="protein sequence ID" value="BDZ77072.1"/>
    <property type="molecule type" value="Genomic_DNA"/>
</dbReference>
<name>A0ABN6Z3F6_9FIRM</name>
<evidence type="ECO:0000256" key="2">
    <source>
        <dbReference type="SAM" id="MobiDB-lite"/>
    </source>
</evidence>
<organism evidence="5 6">
    <name type="scientific">Claveliimonas bilis</name>
    <dbReference type="NCBI Taxonomy" id="3028070"/>
    <lineage>
        <taxon>Bacteria</taxon>
        <taxon>Bacillati</taxon>
        <taxon>Bacillota</taxon>
        <taxon>Clostridia</taxon>
        <taxon>Lachnospirales</taxon>
        <taxon>Lachnospiraceae</taxon>
        <taxon>Claveliimonas</taxon>
    </lineage>
</organism>
<dbReference type="PANTHER" id="PTHR33392">
    <property type="entry name" value="POLYISOPRENYL-TEICHOIC ACID--PEPTIDOGLYCAN TEICHOIC ACID TRANSFERASE TAGU"/>
    <property type="match status" value="1"/>
</dbReference>
<feature type="domain" description="Cell envelope-related transcriptional attenuator" evidence="4">
    <location>
        <begin position="93"/>
        <end position="252"/>
    </location>
</feature>
<evidence type="ECO:0000256" key="3">
    <source>
        <dbReference type="SAM" id="Phobius"/>
    </source>
</evidence>
<accession>A0ABN6Z3F6</accession>
<feature type="compositionally biased region" description="Low complexity" evidence="2">
    <location>
        <begin position="351"/>
        <end position="360"/>
    </location>
</feature>
<evidence type="ECO:0000313" key="5">
    <source>
        <dbReference type="EMBL" id="BDZ77072.1"/>
    </source>
</evidence>
<feature type="compositionally biased region" description="Low complexity" evidence="2">
    <location>
        <begin position="377"/>
        <end position="386"/>
    </location>
</feature>
<sequence length="447" mass="48490">MAGRGRKRGRRKRHSFAAWSLGKKIGVIFGGVAFAVLSTAAVLLAGKMSKIETTKIDTDKLNISSEVEHEEGYTNIALFGLDSRENSLGKGNRSDTIMIASLNNETKEVKLVSIYRDTLLQLDDGSYNKANSAYSFYGPEGAISMINKNLDMNIEKYVTVNFNALVDVIDAVGGLDIEMTEEEVVHMNNYCVETSEVTGKSYTKIEPEVAGTYHLNGVQAVSYSRIRYTAGGDFERASRQRHVLELIANEAQSMSLGTINKIIDEVFPQISTNFTLTEMVSYAKDFAKYTLGDSLGFPSKNTTDMLNEVGSVVIPDTLSTNVQEVHQFLFGNDGYTVSSTVQDIEYGISERASSSSYDSSGETWEDDSGETYDDSYDTGYDSSYYDDGTDDSSWDSSGTGDGGYTDTGTSDGWTDSGTDSGTDYGDGSTDGGYVDDSGGGSEYSGTE</sequence>
<keyword evidence="3" id="KW-0472">Membrane</keyword>
<comment type="similarity">
    <text evidence="1">Belongs to the LytR/CpsA/Psr (LCP) family.</text>
</comment>
<evidence type="ECO:0000313" key="6">
    <source>
        <dbReference type="Proteomes" id="UP001305815"/>
    </source>
</evidence>